<organism evidence="2 3">
    <name type="scientific">Fructobacillus durionis</name>
    <dbReference type="NCBI Taxonomy" id="283737"/>
    <lineage>
        <taxon>Bacteria</taxon>
        <taxon>Bacillati</taxon>
        <taxon>Bacillota</taxon>
        <taxon>Bacilli</taxon>
        <taxon>Lactobacillales</taxon>
        <taxon>Lactobacillaceae</taxon>
        <taxon>Fructobacillus</taxon>
    </lineage>
</organism>
<dbReference type="Proteomes" id="UP000199376">
    <property type="component" value="Unassembled WGS sequence"/>
</dbReference>
<keyword evidence="1" id="KW-0812">Transmembrane</keyword>
<gene>
    <name evidence="2" type="ORF">SAMN05660453_0029</name>
</gene>
<dbReference type="EMBL" id="FOLI01000011">
    <property type="protein sequence ID" value="SFC23859.1"/>
    <property type="molecule type" value="Genomic_DNA"/>
</dbReference>
<sequence length="49" mass="5314">MKNYLKFKITEAMAHMANTSAYLLLGGLLAGATGIMIIGAKILWFGVRL</sequence>
<proteinExistence type="predicted"/>
<evidence type="ECO:0000256" key="1">
    <source>
        <dbReference type="SAM" id="Phobius"/>
    </source>
</evidence>
<keyword evidence="3" id="KW-1185">Reference proteome</keyword>
<keyword evidence="1" id="KW-1133">Transmembrane helix</keyword>
<feature type="transmembrane region" description="Helical" evidence="1">
    <location>
        <begin position="21"/>
        <end position="47"/>
    </location>
</feature>
<accession>A0A1I1HI86</accession>
<protein>
    <submittedName>
        <fullName evidence="2">Uncharacterized protein</fullName>
    </submittedName>
</protein>
<reference evidence="2 3" key="1">
    <citation type="submission" date="2016-10" db="EMBL/GenBank/DDBJ databases">
        <authorList>
            <person name="de Groot N.N."/>
        </authorList>
    </citation>
    <scope>NUCLEOTIDE SEQUENCE [LARGE SCALE GENOMIC DNA]</scope>
    <source>
        <strain evidence="2 3">DSM 19113</strain>
    </source>
</reference>
<dbReference type="RefSeq" id="WP_200769374.1">
    <property type="nucleotide sequence ID" value="NZ_FOLI01000011.1"/>
</dbReference>
<evidence type="ECO:0000313" key="2">
    <source>
        <dbReference type="EMBL" id="SFC23859.1"/>
    </source>
</evidence>
<dbReference type="AlphaFoldDB" id="A0A1I1HI86"/>
<evidence type="ECO:0000313" key="3">
    <source>
        <dbReference type="Proteomes" id="UP000199376"/>
    </source>
</evidence>
<keyword evidence="1" id="KW-0472">Membrane</keyword>
<name>A0A1I1HI86_9LACO</name>